<evidence type="ECO:0000313" key="4">
    <source>
        <dbReference type="EMBL" id="GFR16387.1"/>
    </source>
</evidence>
<name>A0A8X6LPY0_TRICU</name>
<evidence type="ECO:0000256" key="2">
    <source>
        <dbReference type="SAM" id="SignalP"/>
    </source>
</evidence>
<evidence type="ECO:0000313" key="5">
    <source>
        <dbReference type="Proteomes" id="UP000887116"/>
    </source>
</evidence>
<dbReference type="OrthoDB" id="6427249at2759"/>
<keyword evidence="5" id="KW-1185">Reference proteome</keyword>
<keyword evidence="2" id="KW-0732">Signal</keyword>
<gene>
    <name evidence="3" type="ORF">TNCT_112951</name>
    <name evidence="4" type="ORF">TNCT_393671</name>
</gene>
<dbReference type="Proteomes" id="UP000887116">
    <property type="component" value="Unassembled WGS sequence"/>
</dbReference>
<accession>A0A8X6LPY0</accession>
<sequence length="102" mass="11313">MPKLMNRIVFLLLVGCCLFVIPATGHEDNSAAHSGESVEHSSTNESESFGRRKHISIFTVDFSHISTPFIISLWIAIACLAKIGSNHCRTSLKIINDACRIW</sequence>
<organism evidence="4 5">
    <name type="scientific">Trichonephila clavata</name>
    <name type="common">Joro spider</name>
    <name type="synonym">Nephila clavata</name>
    <dbReference type="NCBI Taxonomy" id="2740835"/>
    <lineage>
        <taxon>Eukaryota</taxon>
        <taxon>Metazoa</taxon>
        <taxon>Ecdysozoa</taxon>
        <taxon>Arthropoda</taxon>
        <taxon>Chelicerata</taxon>
        <taxon>Arachnida</taxon>
        <taxon>Araneae</taxon>
        <taxon>Araneomorphae</taxon>
        <taxon>Entelegynae</taxon>
        <taxon>Araneoidea</taxon>
        <taxon>Nephilidae</taxon>
        <taxon>Trichonephila</taxon>
    </lineage>
</organism>
<comment type="caution">
    <text evidence="4">The sequence shown here is derived from an EMBL/GenBank/DDBJ whole genome shotgun (WGS) entry which is preliminary data.</text>
</comment>
<reference evidence="4" key="1">
    <citation type="submission" date="2020-07" db="EMBL/GenBank/DDBJ databases">
        <title>Multicomponent nature underlies the extraordinary mechanical properties of spider dragline silk.</title>
        <authorList>
            <person name="Kono N."/>
            <person name="Nakamura H."/>
            <person name="Mori M."/>
            <person name="Yoshida Y."/>
            <person name="Ohtoshi R."/>
            <person name="Malay A.D."/>
            <person name="Moran D.A.P."/>
            <person name="Tomita M."/>
            <person name="Numata K."/>
            <person name="Arakawa K."/>
        </authorList>
    </citation>
    <scope>NUCLEOTIDE SEQUENCE</scope>
</reference>
<feature type="signal peptide" evidence="2">
    <location>
        <begin position="1"/>
        <end position="25"/>
    </location>
</feature>
<dbReference type="EMBL" id="BMAO01022558">
    <property type="protein sequence ID" value="GFQ82683.1"/>
    <property type="molecule type" value="Genomic_DNA"/>
</dbReference>
<dbReference type="AlphaFoldDB" id="A0A8X6LPY0"/>
<keyword evidence="1" id="KW-0812">Transmembrane</keyword>
<keyword evidence="1" id="KW-1133">Transmembrane helix</keyword>
<dbReference type="EMBL" id="BMAO01007501">
    <property type="protein sequence ID" value="GFR16387.1"/>
    <property type="molecule type" value="Genomic_DNA"/>
</dbReference>
<proteinExistence type="predicted"/>
<evidence type="ECO:0000313" key="3">
    <source>
        <dbReference type="EMBL" id="GFQ82683.1"/>
    </source>
</evidence>
<keyword evidence="1" id="KW-0472">Membrane</keyword>
<feature type="chain" id="PRO_5036596922" evidence="2">
    <location>
        <begin position="26"/>
        <end position="102"/>
    </location>
</feature>
<protein>
    <submittedName>
        <fullName evidence="4">Uncharacterized protein</fullName>
    </submittedName>
</protein>
<evidence type="ECO:0000256" key="1">
    <source>
        <dbReference type="SAM" id="Phobius"/>
    </source>
</evidence>
<feature type="transmembrane region" description="Helical" evidence="1">
    <location>
        <begin position="65"/>
        <end position="83"/>
    </location>
</feature>